<gene>
    <name evidence="1" type="ORF">I6H88_13655</name>
</gene>
<keyword evidence="2" id="KW-1185">Reference proteome</keyword>
<evidence type="ECO:0000313" key="2">
    <source>
        <dbReference type="Proteomes" id="UP000595426"/>
    </source>
</evidence>
<reference evidence="1 2" key="1">
    <citation type="submission" date="2020-12" db="EMBL/GenBank/DDBJ databases">
        <title>FDA dAtabase for Regulatory Grade micrObial Sequences (FDA-ARGOS): Supporting development and validation of Infectious Disease Dx tests.</title>
        <authorList>
            <person name="Kerrigan L."/>
            <person name="Long C."/>
            <person name="Tallon L."/>
            <person name="Sadzewicz L."/>
            <person name="Zhao X."/>
            <person name="Boylan J."/>
            <person name="Ott S."/>
            <person name="Bowen H."/>
            <person name="Vavikolanu K."/>
            <person name="Mehta A."/>
            <person name="Aluvathingal J."/>
            <person name="Nadendla S."/>
            <person name="Yan Y."/>
            <person name="Sichtig H."/>
        </authorList>
    </citation>
    <scope>NUCLEOTIDE SEQUENCE [LARGE SCALE GENOMIC DNA]</scope>
    <source>
        <strain evidence="1 2">FDAARGOS_1031</strain>
    </source>
</reference>
<sequence length="105" mass="12958">MTNLEKKQQVRELILNNRFEEMDLVNEEYFFIGLFFDEDNAFWCIKRNTNGFLVIEADDEYQFKLDNELSDLVEEFISEETKDQRDEADHHWFMKNHFRKNFKYA</sequence>
<accession>A0A7T7ZWW1</accession>
<proteinExistence type="predicted"/>
<dbReference type="RefSeq" id="WP_034871294.1">
    <property type="nucleotide sequence ID" value="NZ_CP067018.1"/>
</dbReference>
<name>A0A7T7ZWW1_9FLAO</name>
<organism evidence="1 2">
    <name type="scientific">Elizabethkingia bruuniana</name>
    <dbReference type="NCBI Taxonomy" id="1756149"/>
    <lineage>
        <taxon>Bacteria</taxon>
        <taxon>Pseudomonadati</taxon>
        <taxon>Bacteroidota</taxon>
        <taxon>Flavobacteriia</taxon>
        <taxon>Flavobacteriales</taxon>
        <taxon>Weeksellaceae</taxon>
        <taxon>Elizabethkingia</taxon>
    </lineage>
</organism>
<dbReference type="AlphaFoldDB" id="A0A7T7ZWW1"/>
<evidence type="ECO:0000313" key="1">
    <source>
        <dbReference type="EMBL" id="QQN57489.1"/>
    </source>
</evidence>
<protein>
    <submittedName>
        <fullName evidence="1">Uncharacterized protein</fullName>
    </submittedName>
</protein>
<dbReference type="Proteomes" id="UP000595426">
    <property type="component" value="Chromosome"/>
</dbReference>
<dbReference type="EMBL" id="CP067018">
    <property type="protein sequence ID" value="QQN57489.1"/>
    <property type="molecule type" value="Genomic_DNA"/>
</dbReference>